<comment type="caution">
    <text evidence="2">The sequence shown here is derived from an EMBL/GenBank/DDBJ whole genome shotgun (WGS) entry which is preliminary data.</text>
</comment>
<dbReference type="OrthoDB" id="8830751at2759"/>
<proteinExistence type="predicted"/>
<gene>
    <name evidence="2" type="ORF">EYF80_054724</name>
</gene>
<sequence>MWRSQAPPLQQDAVLLLGGGLRVEEGPHGLGEHLLDAVLVERRALQVAHGLDLAGEGGALVVGDGRLVLLLQLPLGLAVVPEVALRADQEDGDAGAVEVDQTSVWMSGPQTSKSESPMLCSGTQGHIQVTKATSKPLRPHSSHLGHIQVTYATS</sequence>
<name>A0A4Z2F1U1_9TELE</name>
<evidence type="ECO:0000313" key="2">
    <source>
        <dbReference type="EMBL" id="TNN35105.1"/>
    </source>
</evidence>
<organism evidence="2 3">
    <name type="scientific">Liparis tanakae</name>
    <name type="common">Tanaka's snailfish</name>
    <dbReference type="NCBI Taxonomy" id="230148"/>
    <lineage>
        <taxon>Eukaryota</taxon>
        <taxon>Metazoa</taxon>
        <taxon>Chordata</taxon>
        <taxon>Craniata</taxon>
        <taxon>Vertebrata</taxon>
        <taxon>Euteleostomi</taxon>
        <taxon>Actinopterygii</taxon>
        <taxon>Neopterygii</taxon>
        <taxon>Teleostei</taxon>
        <taxon>Neoteleostei</taxon>
        <taxon>Acanthomorphata</taxon>
        <taxon>Eupercaria</taxon>
        <taxon>Perciformes</taxon>
        <taxon>Cottioidei</taxon>
        <taxon>Cottales</taxon>
        <taxon>Liparidae</taxon>
        <taxon>Liparis</taxon>
    </lineage>
</organism>
<accession>A0A4Z2F1U1</accession>
<dbReference type="Proteomes" id="UP000314294">
    <property type="component" value="Unassembled WGS sequence"/>
</dbReference>
<reference evidence="2 3" key="1">
    <citation type="submission" date="2019-03" db="EMBL/GenBank/DDBJ databases">
        <title>First draft genome of Liparis tanakae, snailfish: a comprehensive survey of snailfish specific genes.</title>
        <authorList>
            <person name="Kim W."/>
            <person name="Song I."/>
            <person name="Jeong J.-H."/>
            <person name="Kim D."/>
            <person name="Kim S."/>
            <person name="Ryu S."/>
            <person name="Song J.Y."/>
            <person name="Lee S.K."/>
        </authorList>
    </citation>
    <scope>NUCLEOTIDE SEQUENCE [LARGE SCALE GENOMIC DNA]</scope>
    <source>
        <tissue evidence="2">Muscle</tissue>
    </source>
</reference>
<protein>
    <submittedName>
        <fullName evidence="2">Uncharacterized protein</fullName>
    </submittedName>
</protein>
<dbReference type="EMBL" id="SRLO01001829">
    <property type="protein sequence ID" value="TNN35105.1"/>
    <property type="molecule type" value="Genomic_DNA"/>
</dbReference>
<feature type="region of interest" description="Disordered" evidence="1">
    <location>
        <begin position="134"/>
        <end position="154"/>
    </location>
</feature>
<evidence type="ECO:0000313" key="3">
    <source>
        <dbReference type="Proteomes" id="UP000314294"/>
    </source>
</evidence>
<keyword evidence="3" id="KW-1185">Reference proteome</keyword>
<evidence type="ECO:0000256" key="1">
    <source>
        <dbReference type="SAM" id="MobiDB-lite"/>
    </source>
</evidence>
<dbReference type="AlphaFoldDB" id="A0A4Z2F1U1"/>